<sequence>MGELTVRSPEFAGLWAAHSVGDCATDSAGRVHRRPVWAAR</sequence>
<name>A0A7X0C4K9_9ACTN</name>
<dbReference type="Proteomes" id="UP000583800">
    <property type="component" value="Unassembled WGS sequence"/>
</dbReference>
<accession>A0A7X0C4K9</accession>
<proteinExistence type="predicted"/>
<dbReference type="RefSeq" id="WP_221496540.1">
    <property type="nucleotide sequence ID" value="NZ_JACHJB010000002.1"/>
</dbReference>
<reference evidence="1 2" key="1">
    <citation type="submission" date="2020-08" db="EMBL/GenBank/DDBJ databases">
        <title>Sequencing the genomes of 1000 actinobacteria strains.</title>
        <authorList>
            <person name="Klenk H.-P."/>
        </authorList>
    </citation>
    <scope>NUCLEOTIDE SEQUENCE [LARGE SCALE GENOMIC DNA]</scope>
    <source>
        <strain evidence="1 2">DSM 45913</strain>
    </source>
</reference>
<comment type="caution">
    <text evidence="1">The sequence shown here is derived from an EMBL/GenBank/DDBJ whole genome shotgun (WGS) entry which is preliminary data.</text>
</comment>
<dbReference type="AlphaFoldDB" id="A0A7X0C4K9"/>
<gene>
    <name evidence="1" type="ORF">FHU36_004837</name>
</gene>
<dbReference type="EMBL" id="JACHJB010000002">
    <property type="protein sequence ID" value="MBB6348292.1"/>
    <property type="molecule type" value="Genomic_DNA"/>
</dbReference>
<evidence type="ECO:0000313" key="2">
    <source>
        <dbReference type="Proteomes" id="UP000583800"/>
    </source>
</evidence>
<evidence type="ECO:0000313" key="1">
    <source>
        <dbReference type="EMBL" id="MBB6348292.1"/>
    </source>
</evidence>
<protein>
    <submittedName>
        <fullName evidence="1">Uncharacterized protein</fullName>
    </submittedName>
</protein>
<organism evidence="1 2">
    <name type="scientific">Nonomuraea muscovyensis</name>
    <dbReference type="NCBI Taxonomy" id="1124761"/>
    <lineage>
        <taxon>Bacteria</taxon>
        <taxon>Bacillati</taxon>
        <taxon>Actinomycetota</taxon>
        <taxon>Actinomycetes</taxon>
        <taxon>Streptosporangiales</taxon>
        <taxon>Streptosporangiaceae</taxon>
        <taxon>Nonomuraea</taxon>
    </lineage>
</organism>
<keyword evidence="2" id="KW-1185">Reference proteome</keyword>